<organism evidence="2 3">
    <name type="scientific">Cyclocybe aegerita</name>
    <name type="common">Black poplar mushroom</name>
    <name type="synonym">Agrocybe aegerita</name>
    <dbReference type="NCBI Taxonomy" id="1973307"/>
    <lineage>
        <taxon>Eukaryota</taxon>
        <taxon>Fungi</taxon>
        <taxon>Dikarya</taxon>
        <taxon>Basidiomycota</taxon>
        <taxon>Agaricomycotina</taxon>
        <taxon>Agaricomycetes</taxon>
        <taxon>Agaricomycetidae</taxon>
        <taxon>Agaricales</taxon>
        <taxon>Agaricineae</taxon>
        <taxon>Bolbitiaceae</taxon>
        <taxon>Cyclocybe</taxon>
    </lineage>
</organism>
<proteinExistence type="predicted"/>
<dbReference type="Proteomes" id="UP000467700">
    <property type="component" value="Unassembled WGS sequence"/>
</dbReference>
<sequence length="879" mass="100261">MERLCDEILQLIFCELTEPGPLTQVSQHFHRFSQDPYVRAHYFLTHYGPVEAMYYALGRGRILTERVLDILLTSGAHLSRYLVQIAIHHYFHTQAHFIKTQWCRIVPLRVFLYFLKVAEETYGEIPRGKGEDDGSTFVAFLKENRYPPQMKSVTWENVQELLEKYKFIPFCHRVRVIYALDLRLTNYCQDPITPQFPLALAIEPRLLPYAVSNGFTMDYKVPPFCQLSCFLLTISQYRDFVFRKMFERPSASSETRSEDIAENVRELCKLDSAMFVSRTVAAEVCMEATVNVIGYKALKQLDKSGHLRFELSTLIEDLLKMFLTTRSICNLSTGDTLQHLFEDYPSTDAAVRLVVLVVIFTSADNPNMPTLTAATIRTKLDTLGLMPVTPKDAYNILLNPFVERYTALINFAKEEIGVKGDGSKGMSQVDINKLFEDVAAKCVEIACKGKLLKKLYHAHPAVKDVISDVVLQKHQINVEDLPSWEEDHEGCYAYAAKLSKDFMRFGVGEVHTTESLSMEIKEVHPDTEKGDISLEEDNTMETGPDHEDGAPQDESISELGEITQESLTTMIRQDEMTPVRSRRRISYSYGLSDSSGKLRYPHDPVHIGRWARALFGSRSSVTAVFMTHAVINDNCSMLHHYLMFGDGTQTNLTSTQSHVPVTLKHFKLLARLGRTPNYYLWYDIERGAEFFVDENDYITNDNPSRTLSSRPNIKVEAPASTTISSLPPMPSSPSSSTRGKKRPRRSAAGVVRSYADPDSDDEDIANDSLLASAQEEKKKPGQTSLQLWIQHLGLLLKTETRKYNEMKKRLEKNAEPGAPKVRIQKNDFVKSLTSNLRNLRKHEAENRIKFQYDDVAEDYSNDEDDDEYVSRRTKRKTTQ</sequence>
<dbReference type="EMBL" id="CACVBS010000033">
    <property type="protein sequence ID" value="CAA7261575.1"/>
    <property type="molecule type" value="Genomic_DNA"/>
</dbReference>
<reference evidence="2 3" key="1">
    <citation type="submission" date="2020-01" db="EMBL/GenBank/DDBJ databases">
        <authorList>
            <person name="Gupta K D."/>
        </authorList>
    </citation>
    <scope>NUCLEOTIDE SEQUENCE [LARGE SCALE GENOMIC DNA]</scope>
</reference>
<protein>
    <submittedName>
        <fullName evidence="2">Uncharacterized protein</fullName>
    </submittedName>
</protein>
<keyword evidence="3" id="KW-1185">Reference proteome</keyword>
<feature type="region of interest" description="Disordered" evidence="1">
    <location>
        <begin position="523"/>
        <end position="554"/>
    </location>
</feature>
<evidence type="ECO:0000313" key="3">
    <source>
        <dbReference type="Proteomes" id="UP000467700"/>
    </source>
</evidence>
<feature type="region of interest" description="Disordered" evidence="1">
    <location>
        <begin position="717"/>
        <end position="763"/>
    </location>
</feature>
<name>A0A8S0VQY3_CYCAE</name>
<evidence type="ECO:0000256" key="1">
    <source>
        <dbReference type="SAM" id="MobiDB-lite"/>
    </source>
</evidence>
<accession>A0A8S0VQY3</accession>
<feature type="compositionally biased region" description="Low complexity" evidence="1">
    <location>
        <begin position="720"/>
        <end position="737"/>
    </location>
</feature>
<evidence type="ECO:0000313" key="2">
    <source>
        <dbReference type="EMBL" id="CAA7261575.1"/>
    </source>
</evidence>
<dbReference type="OrthoDB" id="270318at2759"/>
<comment type="caution">
    <text evidence="2">The sequence shown here is derived from an EMBL/GenBank/DDBJ whole genome shotgun (WGS) entry which is preliminary data.</text>
</comment>
<gene>
    <name evidence="2" type="ORF">AAE3_LOCUS3679</name>
</gene>
<feature type="compositionally biased region" description="Acidic residues" evidence="1">
    <location>
        <begin position="854"/>
        <end position="867"/>
    </location>
</feature>
<feature type="compositionally biased region" description="Basic and acidic residues" evidence="1">
    <location>
        <begin position="523"/>
        <end position="532"/>
    </location>
</feature>
<feature type="region of interest" description="Disordered" evidence="1">
    <location>
        <begin position="854"/>
        <end position="879"/>
    </location>
</feature>
<dbReference type="AlphaFoldDB" id="A0A8S0VQY3"/>